<comment type="similarity">
    <text evidence="1">Belongs to the CCM1 family.</text>
</comment>
<feature type="repeat" description="PPR" evidence="5">
    <location>
        <begin position="191"/>
        <end position="225"/>
    </location>
</feature>
<evidence type="ECO:0000256" key="1">
    <source>
        <dbReference type="ARBA" id="ARBA00006192"/>
    </source>
</evidence>
<keyword evidence="2" id="KW-0677">Repeat</keyword>
<dbReference type="InterPro" id="IPR011990">
    <property type="entry name" value="TPR-like_helical_dom_sf"/>
</dbReference>
<dbReference type="Gene3D" id="1.25.40.10">
    <property type="entry name" value="Tetratricopeptide repeat domain"/>
    <property type="match status" value="3"/>
</dbReference>
<dbReference type="InterPro" id="IPR002885">
    <property type="entry name" value="PPR_rpt"/>
</dbReference>
<reference evidence="6 7" key="1">
    <citation type="submission" date="2016-07" db="EMBL/GenBank/DDBJ databases">
        <title>Pervasive Adenine N6-methylation of Active Genes in Fungi.</title>
        <authorList>
            <consortium name="DOE Joint Genome Institute"/>
            <person name="Mondo S.J."/>
            <person name="Dannebaum R.O."/>
            <person name="Kuo R.C."/>
            <person name="Labutti K."/>
            <person name="Haridas S."/>
            <person name="Kuo A."/>
            <person name="Salamov A."/>
            <person name="Ahrendt S.R."/>
            <person name="Lipzen A."/>
            <person name="Sullivan W."/>
            <person name="Andreopoulos W.B."/>
            <person name="Clum A."/>
            <person name="Lindquist E."/>
            <person name="Daum C."/>
            <person name="Ramamoorthy G.K."/>
            <person name="Gryganskyi A."/>
            <person name="Culley D."/>
            <person name="Magnuson J.K."/>
            <person name="James T.Y."/>
            <person name="O'Malley M.A."/>
            <person name="Stajich J.E."/>
            <person name="Spatafora J.W."/>
            <person name="Visel A."/>
            <person name="Grigoriev I.V."/>
        </authorList>
    </citation>
    <scope>NUCLEOTIDE SEQUENCE [LARGE SCALE GENOMIC DNA]</scope>
    <source>
        <strain evidence="6 7">NRRL 1336</strain>
    </source>
</reference>
<feature type="repeat" description="PPR" evidence="5">
    <location>
        <begin position="226"/>
        <end position="260"/>
    </location>
</feature>
<dbReference type="PROSITE" id="PS51375">
    <property type="entry name" value="PPR"/>
    <property type="match status" value="4"/>
</dbReference>
<evidence type="ECO:0000256" key="3">
    <source>
        <dbReference type="ARBA" id="ARBA00044493"/>
    </source>
</evidence>
<dbReference type="Proteomes" id="UP000193560">
    <property type="component" value="Unassembled WGS sequence"/>
</dbReference>
<feature type="repeat" description="PPR" evidence="5">
    <location>
        <begin position="492"/>
        <end position="526"/>
    </location>
</feature>
<proteinExistence type="inferred from homology"/>
<dbReference type="Pfam" id="PF13041">
    <property type="entry name" value="PPR_2"/>
    <property type="match status" value="2"/>
</dbReference>
<dbReference type="Pfam" id="PF13812">
    <property type="entry name" value="PPR_3"/>
    <property type="match status" value="2"/>
</dbReference>
<protein>
    <recommendedName>
        <fullName evidence="8">Pentacotripeptide-repeat region of PRORP domain-containing protein</fullName>
    </recommendedName>
</protein>
<dbReference type="NCBIfam" id="TIGR00756">
    <property type="entry name" value="PPR"/>
    <property type="match status" value="4"/>
</dbReference>
<dbReference type="STRING" id="90262.A0A1X2INU3"/>
<gene>
    <name evidence="6" type="ORF">BCR42DRAFT_410266</name>
</gene>
<evidence type="ECO:0008006" key="8">
    <source>
        <dbReference type="Google" id="ProtNLM"/>
    </source>
</evidence>
<evidence type="ECO:0000256" key="2">
    <source>
        <dbReference type="ARBA" id="ARBA00022737"/>
    </source>
</evidence>
<evidence type="ECO:0000313" key="6">
    <source>
        <dbReference type="EMBL" id="ORZ19683.1"/>
    </source>
</evidence>
<dbReference type="EMBL" id="MCGE01000007">
    <property type="protein sequence ID" value="ORZ19683.1"/>
    <property type="molecule type" value="Genomic_DNA"/>
</dbReference>
<evidence type="ECO:0000313" key="7">
    <source>
        <dbReference type="Proteomes" id="UP000193560"/>
    </source>
</evidence>
<evidence type="ECO:0000256" key="5">
    <source>
        <dbReference type="PROSITE-ProRule" id="PRU00708"/>
    </source>
</evidence>
<feature type="repeat" description="PPR" evidence="5">
    <location>
        <begin position="422"/>
        <end position="456"/>
    </location>
</feature>
<organism evidence="6 7">
    <name type="scientific">Absidia repens</name>
    <dbReference type="NCBI Taxonomy" id="90262"/>
    <lineage>
        <taxon>Eukaryota</taxon>
        <taxon>Fungi</taxon>
        <taxon>Fungi incertae sedis</taxon>
        <taxon>Mucoromycota</taxon>
        <taxon>Mucoromycotina</taxon>
        <taxon>Mucoromycetes</taxon>
        <taxon>Mucorales</taxon>
        <taxon>Cunninghamellaceae</taxon>
        <taxon>Absidia</taxon>
    </lineage>
</organism>
<comment type="subunit">
    <text evidence="4">Binds to mitochondrial small subunit 15S rRNA.</text>
</comment>
<comment type="function">
    <text evidence="3">Regulates mitochondrial small subunit maturation by controlling 15S rRNA 5'-end processing. Localizes to the 5' precursor of the 15S rRNA in a position that is subsequently occupied by mS47 in the mature yeast mtSSU. Uses structure and sequence-specific RNA recognition, binding to a single-stranded region of the precursor and specifically recognizing bases -6 to -1. The exchange of Ccm1 for mS47 is coupled to the irreversible removal of precursor rRNA that is accompanied by conformational changes of the mitoribosomal proteins uS5m and mS26. These conformational changes signal completion of 5'-end rRNA processing through protection of the mature 5'-end of the 15S rRNA and stabilization of mS47. The removal of the 5' precursor together with the dissociation of Ccm1 may be catalyzed by the 5'-3' exoribonuclease Pet127. Involved in the specific removal of group I introns in mitochondrial encoded transcripts.</text>
</comment>
<name>A0A1X2INU3_9FUNG</name>
<accession>A0A1X2INU3</accession>
<evidence type="ECO:0000256" key="4">
    <source>
        <dbReference type="ARBA" id="ARBA00044511"/>
    </source>
</evidence>
<dbReference type="SUPFAM" id="SSF81901">
    <property type="entry name" value="HCP-like"/>
    <property type="match status" value="1"/>
</dbReference>
<dbReference type="PANTHER" id="PTHR47447">
    <property type="entry name" value="OS03G0856100 PROTEIN"/>
    <property type="match status" value="1"/>
</dbReference>
<comment type="caution">
    <text evidence="6">The sequence shown here is derived from an EMBL/GenBank/DDBJ whole genome shotgun (WGS) entry which is preliminary data.</text>
</comment>
<dbReference type="PANTHER" id="PTHR47447:SF28">
    <property type="entry name" value="PENTACOTRIPEPTIDE-REPEAT REGION OF PRORP DOMAIN-CONTAINING PROTEIN"/>
    <property type="match status" value="1"/>
</dbReference>
<dbReference type="AlphaFoldDB" id="A0A1X2INU3"/>
<keyword evidence="7" id="KW-1185">Reference proteome</keyword>
<dbReference type="OrthoDB" id="185373at2759"/>
<sequence>MSLHYLQYSQSVIVNVLRAIVSRSISTTPHLVKSIHTSSVSRHAWSSTPGIWLNTSSCKQKASIIPSFGRRFYSTPSIQTSTLHQDHHDFGIDTLLDDMHATMDDHTTSNSNPSTSYTVRTSPKGKTKYYEKVYVRGHDKLVTGYHFKDSKKKPQTVEEYKKRILFAVINNQQNKAIKYLREMEHRLFKPDAQTYTIIINGYSKQSDMVRARKWMKRMIANGKKPDVHTYTSMIDGYMRQCNVDKAEGIFKTMMNRRVQPNLVMYNVLMQHSVMKLDMETAVRFWGKLSEAGLQPDVHTYAILIHGLGDDGLVDVNHVVATTLMGIHVKHKDNAYAIQLFQDFFGDGLAPTRHTHNVLLNAAMGHTDVAKINGYYQQFLSLVDHNTQATDSDHDNNNDTSTNDNNTTAYLSLWGDHPNVSNHVYTYTSFMRAYLRHDDLGMVSQVYQDMLQRKIKPTLVTFATLMLAHAFVPDPHACENILKELQSHDIKVNVALYTIVMRAWAKAKNWDQVKRVYDEMKSENIEPNKMTMEVLRWAKEEVVP</sequence>